<dbReference type="Proteomes" id="UP001558850">
    <property type="component" value="Unassembled WGS sequence"/>
</dbReference>
<gene>
    <name evidence="1" type="ORF">AB4Y32_30405</name>
</gene>
<organism evidence="1 2">
    <name type="scientific">Paraburkholderia phymatum</name>
    <dbReference type="NCBI Taxonomy" id="148447"/>
    <lineage>
        <taxon>Bacteria</taxon>
        <taxon>Pseudomonadati</taxon>
        <taxon>Pseudomonadota</taxon>
        <taxon>Betaproteobacteria</taxon>
        <taxon>Burkholderiales</taxon>
        <taxon>Burkholderiaceae</taxon>
        <taxon>Paraburkholderia</taxon>
    </lineage>
</organism>
<accession>A0ACC6U950</accession>
<reference evidence="1" key="1">
    <citation type="submission" date="2024-07" db="EMBL/GenBank/DDBJ databases">
        <title>A survey of Mimosa microsymbionts across Brazilian biomes reveals a high diversity of Paraburkholderia nodulating endemic species, but also that Cupriavidus is common as a symbiont of widespread species.</title>
        <authorList>
            <person name="Rouws L."/>
            <person name="Barauna A."/>
            <person name="Beukes C."/>
            <person name="Rouws J.R.C."/>
            <person name="De Faria S.M."/>
            <person name="Gross E."/>
            <person name="Bueno Dos Reis Junior F."/>
            <person name="Simon M.F."/>
            <person name="Maluk M."/>
            <person name="Odee D.W."/>
            <person name="Kenicer G."/>
            <person name="Young J.P.W."/>
            <person name="Reis V.M."/>
            <person name="Zilli J."/>
            <person name="James E.K."/>
        </authorList>
    </citation>
    <scope>NUCLEOTIDE SEQUENCE</scope>
    <source>
        <strain evidence="1">EG181B</strain>
    </source>
</reference>
<evidence type="ECO:0000313" key="1">
    <source>
        <dbReference type="EMBL" id="MEX3936056.1"/>
    </source>
</evidence>
<keyword evidence="2" id="KW-1185">Reference proteome</keyword>
<dbReference type="EMBL" id="JBFRCH010000026">
    <property type="protein sequence ID" value="MEX3936056.1"/>
    <property type="molecule type" value="Genomic_DNA"/>
</dbReference>
<comment type="caution">
    <text evidence="1">The sequence shown here is derived from an EMBL/GenBank/DDBJ whole genome shotgun (WGS) entry which is preliminary data.</text>
</comment>
<protein>
    <submittedName>
        <fullName evidence="1">Uncharacterized protein</fullName>
    </submittedName>
</protein>
<name>A0ACC6U950_9BURK</name>
<sequence>MAFRYAALPTSVDIASDALAISSGGRDPLSITATNAANPAADLSIVDFESRLI</sequence>
<proteinExistence type="predicted"/>
<evidence type="ECO:0000313" key="2">
    <source>
        <dbReference type="Proteomes" id="UP001558850"/>
    </source>
</evidence>